<dbReference type="STRING" id="446470.Snas_5222"/>
<evidence type="ECO:0000259" key="2">
    <source>
        <dbReference type="Pfam" id="PF14340"/>
    </source>
</evidence>
<evidence type="ECO:0000313" key="4">
    <source>
        <dbReference type="Proteomes" id="UP000000844"/>
    </source>
</evidence>
<keyword evidence="1" id="KW-1133">Transmembrane helix</keyword>
<feature type="transmembrane region" description="Helical" evidence="1">
    <location>
        <begin position="119"/>
        <end position="140"/>
    </location>
</feature>
<reference evidence="3 4" key="1">
    <citation type="journal article" date="2009" name="Stand. Genomic Sci.">
        <title>Complete genome sequence of Stackebrandtia nassauensis type strain (LLR-40K-21).</title>
        <authorList>
            <person name="Munk C."/>
            <person name="Lapidus A."/>
            <person name="Copeland A."/>
            <person name="Jando M."/>
            <person name="Mayilraj S."/>
            <person name="Glavina Del Rio T."/>
            <person name="Nolan M."/>
            <person name="Chen F."/>
            <person name="Lucas S."/>
            <person name="Tice H."/>
            <person name="Cheng J.F."/>
            <person name="Han C."/>
            <person name="Detter J.C."/>
            <person name="Bruce D."/>
            <person name="Goodwin L."/>
            <person name="Chain P."/>
            <person name="Pitluck S."/>
            <person name="Goker M."/>
            <person name="Ovchinikova G."/>
            <person name="Pati A."/>
            <person name="Ivanova N."/>
            <person name="Mavromatis K."/>
            <person name="Chen A."/>
            <person name="Palaniappan K."/>
            <person name="Land M."/>
            <person name="Hauser L."/>
            <person name="Chang Y.J."/>
            <person name="Jeffries C.D."/>
            <person name="Bristow J."/>
            <person name="Eisen J.A."/>
            <person name="Markowitz V."/>
            <person name="Hugenholtz P."/>
            <person name="Kyrpides N.C."/>
            <person name="Klenk H.P."/>
        </authorList>
    </citation>
    <scope>NUCLEOTIDE SEQUENCE [LARGE SCALE GENOMIC DNA]</scope>
    <source>
        <strain evidence="4">DSM 44728 / CIP 108903 / NRRL B-16338 / NBRC 102104 / LLR-40K-21</strain>
    </source>
</reference>
<protein>
    <submittedName>
        <fullName evidence="3">Glutaredoxin/malate transporter fusion protein</fullName>
    </submittedName>
</protein>
<gene>
    <name evidence="3" type="ordered locus">Snas_5222</name>
</gene>
<feature type="domain" description="DUF4395" evidence="2">
    <location>
        <begin position="20"/>
        <end position="150"/>
    </location>
</feature>
<keyword evidence="4" id="KW-1185">Reference proteome</keyword>
<dbReference type="OrthoDB" id="345402at2"/>
<dbReference type="KEGG" id="sna:Snas_5222"/>
<organism evidence="3 4">
    <name type="scientific">Stackebrandtia nassauensis (strain DSM 44728 / CIP 108903 / NRRL B-16338 / NBRC 102104 / LLR-40K-21)</name>
    <dbReference type="NCBI Taxonomy" id="446470"/>
    <lineage>
        <taxon>Bacteria</taxon>
        <taxon>Bacillati</taxon>
        <taxon>Actinomycetota</taxon>
        <taxon>Actinomycetes</taxon>
        <taxon>Glycomycetales</taxon>
        <taxon>Glycomycetaceae</taxon>
        <taxon>Stackebrandtia</taxon>
    </lineage>
</organism>
<proteinExistence type="predicted"/>
<dbReference type="Proteomes" id="UP000000844">
    <property type="component" value="Chromosome"/>
</dbReference>
<dbReference type="EMBL" id="CP001778">
    <property type="protein sequence ID" value="ADD44856.1"/>
    <property type="molecule type" value="Genomic_DNA"/>
</dbReference>
<evidence type="ECO:0000313" key="3">
    <source>
        <dbReference type="EMBL" id="ADD44856.1"/>
    </source>
</evidence>
<name>D3QBW7_STANL</name>
<sequence>MNASRSDTVVGRLFAFPNPVNEISARLVAGGVVLMCVAAIAFDQPWLTAVIAYGFVARVLTGPTLSPLGQLVTRFITPRLPVEPVWVAGPPKRFAQGIGVVFSVTAAVLALGLGLHTAAWIVLGALAVAATLESVFAFCLGCKMFAVLMKTGLIPEQVCLECSDLSLRYGTR</sequence>
<feature type="transmembrane region" description="Helical" evidence="1">
    <location>
        <begin position="94"/>
        <end position="113"/>
    </location>
</feature>
<feature type="transmembrane region" description="Helical" evidence="1">
    <location>
        <begin position="23"/>
        <end position="42"/>
    </location>
</feature>
<keyword evidence="1" id="KW-0472">Membrane</keyword>
<dbReference type="eggNOG" id="ENOG5032J0V">
    <property type="taxonomic scope" value="Bacteria"/>
</dbReference>
<accession>D3QBW7</accession>
<dbReference type="AlphaFoldDB" id="D3QBW7"/>
<dbReference type="RefSeq" id="WP_013020427.1">
    <property type="nucleotide sequence ID" value="NC_013947.1"/>
</dbReference>
<keyword evidence="1" id="KW-0812">Transmembrane</keyword>
<dbReference type="InterPro" id="IPR025508">
    <property type="entry name" value="DUF4395"/>
</dbReference>
<evidence type="ECO:0000256" key="1">
    <source>
        <dbReference type="SAM" id="Phobius"/>
    </source>
</evidence>
<dbReference type="Pfam" id="PF14340">
    <property type="entry name" value="DUF4395"/>
    <property type="match status" value="1"/>
</dbReference>
<dbReference type="HOGENOM" id="CLU_115719_0_0_11"/>